<name>A0A075ASM8_ROZAC</name>
<dbReference type="HOGENOM" id="CLU_2672493_0_0_1"/>
<dbReference type="Proteomes" id="UP000030755">
    <property type="component" value="Unassembled WGS sequence"/>
</dbReference>
<proteinExistence type="predicted"/>
<sequence length="75" mass="8512">MDKSKGSLLTPMKESESWSKLLKGYAISNPIIIMTSEETFVKMNRNIPSYNQYVVARVSTGSERHFTDQHSDQGD</sequence>
<dbReference type="AlphaFoldDB" id="A0A075ASM8"/>
<protein>
    <submittedName>
        <fullName evidence="1">Uncharacterized protein</fullName>
    </submittedName>
</protein>
<reference evidence="1 2" key="1">
    <citation type="journal article" date="2013" name="Curr. Biol.">
        <title>Shared signatures of parasitism and phylogenomics unite Cryptomycota and microsporidia.</title>
        <authorList>
            <person name="James T.Y."/>
            <person name="Pelin A."/>
            <person name="Bonen L."/>
            <person name="Ahrendt S."/>
            <person name="Sain D."/>
            <person name="Corradi N."/>
            <person name="Stajich J.E."/>
        </authorList>
    </citation>
    <scope>NUCLEOTIDE SEQUENCE [LARGE SCALE GENOMIC DNA]</scope>
    <source>
        <strain evidence="1 2">CSF55</strain>
    </source>
</reference>
<gene>
    <name evidence="1" type="ORF">O9G_000195</name>
</gene>
<organism evidence="1 2">
    <name type="scientific">Rozella allomycis (strain CSF55)</name>
    <dbReference type="NCBI Taxonomy" id="988480"/>
    <lineage>
        <taxon>Eukaryota</taxon>
        <taxon>Fungi</taxon>
        <taxon>Fungi incertae sedis</taxon>
        <taxon>Cryptomycota</taxon>
        <taxon>Cryptomycota incertae sedis</taxon>
        <taxon>Rozella</taxon>
    </lineage>
</organism>
<dbReference type="EMBL" id="KE561209">
    <property type="protein sequence ID" value="EPZ31716.1"/>
    <property type="molecule type" value="Genomic_DNA"/>
</dbReference>
<evidence type="ECO:0000313" key="2">
    <source>
        <dbReference type="Proteomes" id="UP000030755"/>
    </source>
</evidence>
<keyword evidence="2" id="KW-1185">Reference proteome</keyword>
<evidence type="ECO:0000313" key="1">
    <source>
        <dbReference type="EMBL" id="EPZ31716.1"/>
    </source>
</evidence>
<accession>A0A075ASM8</accession>